<feature type="domain" description="Prion-inhibition and propagation HeLo" evidence="2">
    <location>
        <begin position="5"/>
        <end position="216"/>
    </location>
</feature>
<dbReference type="Gene3D" id="1.20.120.1020">
    <property type="entry name" value="Prion-inhibition and propagation, HeLo domain"/>
    <property type="match status" value="1"/>
</dbReference>
<evidence type="ECO:0000256" key="1">
    <source>
        <dbReference type="ARBA" id="ARBA00022737"/>
    </source>
</evidence>
<dbReference type="InterPro" id="IPR029498">
    <property type="entry name" value="HeLo_dom"/>
</dbReference>
<dbReference type="Pfam" id="PF25053">
    <property type="entry name" value="DUF7791"/>
    <property type="match status" value="1"/>
</dbReference>
<dbReference type="Pfam" id="PF14479">
    <property type="entry name" value="HeLo"/>
    <property type="match status" value="1"/>
</dbReference>
<feature type="domain" description="DUF7791" evidence="4">
    <location>
        <begin position="558"/>
        <end position="702"/>
    </location>
</feature>
<dbReference type="SUPFAM" id="SSF52540">
    <property type="entry name" value="P-loop containing nucleoside triphosphate hydrolases"/>
    <property type="match status" value="1"/>
</dbReference>
<protein>
    <recommendedName>
        <fullName evidence="7">Prion-inhibition and propagation HeLo domain-containing protein</fullName>
    </recommendedName>
</protein>
<dbReference type="InterPro" id="IPR056884">
    <property type="entry name" value="NPHP3-like_N"/>
</dbReference>
<dbReference type="PANTHER" id="PTHR10039:SF5">
    <property type="entry name" value="NACHT DOMAIN-CONTAINING PROTEIN"/>
    <property type="match status" value="1"/>
</dbReference>
<evidence type="ECO:0000259" key="2">
    <source>
        <dbReference type="Pfam" id="PF14479"/>
    </source>
</evidence>
<reference evidence="5 6" key="1">
    <citation type="submission" date="2017-06" db="EMBL/GenBank/DDBJ databases">
        <title>Comparative genomic analysis of Ambrosia Fusariam Clade fungi.</title>
        <authorList>
            <person name="Stajich J.E."/>
            <person name="Carrillo J."/>
            <person name="Kijimoto T."/>
            <person name="Eskalen A."/>
            <person name="O'Donnell K."/>
            <person name="Kasson M."/>
        </authorList>
    </citation>
    <scope>NUCLEOTIDE SEQUENCE [LARGE SCALE GENOMIC DNA]</scope>
    <source>
        <strain evidence="5 6">NRRL62606</strain>
    </source>
</reference>
<dbReference type="Gene3D" id="3.40.50.300">
    <property type="entry name" value="P-loop containing nucleotide triphosphate hydrolases"/>
    <property type="match status" value="1"/>
</dbReference>
<evidence type="ECO:0000259" key="3">
    <source>
        <dbReference type="Pfam" id="PF24883"/>
    </source>
</evidence>
<proteinExistence type="predicted"/>
<dbReference type="AlphaFoldDB" id="A0A428QZA0"/>
<evidence type="ECO:0000313" key="5">
    <source>
        <dbReference type="EMBL" id="RSL70704.1"/>
    </source>
</evidence>
<evidence type="ECO:0008006" key="7">
    <source>
        <dbReference type="Google" id="ProtNLM"/>
    </source>
</evidence>
<dbReference type="EMBL" id="NKCL01000442">
    <property type="protein sequence ID" value="RSL70704.1"/>
    <property type="molecule type" value="Genomic_DNA"/>
</dbReference>
<gene>
    <name evidence="5" type="ORF">CEP51_012153</name>
</gene>
<keyword evidence="6" id="KW-1185">Reference proteome</keyword>
<keyword evidence="1" id="KW-0677">Repeat</keyword>
<organism evidence="5 6">
    <name type="scientific">Fusarium floridanum</name>
    <dbReference type="NCBI Taxonomy" id="1325733"/>
    <lineage>
        <taxon>Eukaryota</taxon>
        <taxon>Fungi</taxon>
        <taxon>Dikarya</taxon>
        <taxon>Ascomycota</taxon>
        <taxon>Pezizomycotina</taxon>
        <taxon>Sordariomycetes</taxon>
        <taxon>Hypocreomycetidae</taxon>
        <taxon>Hypocreales</taxon>
        <taxon>Nectriaceae</taxon>
        <taxon>Fusarium</taxon>
        <taxon>Fusarium solani species complex</taxon>
    </lineage>
</organism>
<dbReference type="Proteomes" id="UP000287972">
    <property type="component" value="Unassembled WGS sequence"/>
</dbReference>
<accession>A0A428QZA0</accession>
<dbReference type="Pfam" id="PF24883">
    <property type="entry name" value="NPHP3_N"/>
    <property type="match status" value="1"/>
</dbReference>
<dbReference type="InterPro" id="IPR027417">
    <property type="entry name" value="P-loop_NTPase"/>
</dbReference>
<dbReference type="InterPro" id="IPR038305">
    <property type="entry name" value="HeLo_sf"/>
</dbReference>
<name>A0A428QZA0_9HYPO</name>
<sequence>MDIAGLTVGAAALIGTFKDCIDLYSMISAAGSLGKDAALLETKLDVEKMLFFQWADRVGLVNPREYDARLDEPALNKTVARVLSSIKDLLGEGNALQSRYGLARCDLAIDRTSLDDVDAAKPSALRMERFLRNFEQLGLTTNTPKANTEAKGFSVKDRWCWVVRDKDKFEQLIQELSHLNSRLHDLVPDKANARSILALTEEDLSDIRSIPHLKLISEAAPGIPHVLEAVRRAIQTANQNRVLQRLWFRQIDDRRETVSGAHAGTFSWALCPPKRALEWDDLCDWLRAEKSGIYWLAGKAGSGKSTLMKYVLGHSRTQELLKEWAGASDFTVADFFFYHLGMPEQKSQEGLFQGLLYQVLSQHRDCIETVMPKMWWEALATEDDPKGEISMPSVREMQTGLLDFAKSQPGKLFLLIDGLDEYDGRPMDAATFIEELGKLEIVKILVSSRPLPDFAAAFQGKPKMNLQDLTRRDIETYVDDTITHHPYMTKLALEDPNGSSELVRDFISKASGVFLWVILACRSVLEGFAAFDSVSDLKARVHELPPELEELFRHMLHRIDPRCREQSVRLLRLVFDNQTKEDACPIPTLGLALGERRDFRYDLGEPSTSDLSIDQKRVKCQMMEGRLRSRCYGLVEIQRVTLANEPNMLCVCDNNKEHDLFLDSSVVFMHRSVYEFLGMPDVWDSEWMQIDHDGFHSHAILSTLWIEVAGMGQQRNMAHKNICINNALLHIYSSELDGDPPSIVAANLSRLQSIFQGSCYGPFWDEARQGALHQARCRHFNHDLSIGLALAAEMGMESLLKFAIEQPKDLAHCLCPREETWLRDCTGASRPGNGKEMAVSGCQPVFRVNRDRFGLSPSQITGLPLLYHATCRPLLQHLQAMNLGFQNTCPGVRGSETVRYLLGAGCDPNEQFIQPNGNQETSPWLCWLRCIGDGLGQSGWKNPEASLDGAQITLQLLGADADLGVSHTEPSSQPQNVISGILKQALNRGPSQFQAWEPSDRLWAEVKDEIYRRLVPKGGPSPAANSLNSPNLLLSIYRGRAGGIAVMEKNSRTPERESDEERFWACPFDKFGPLQHQRCGQLQFKSVAYVLQHVSREHVKRHDSVMRVEGRYGAKYELVEDDYQLIRHAVKGKRAEVDKWYAMWDILYPDKPRPSSPFKDGLLEQMLAIARDAHRFYLN</sequence>
<evidence type="ECO:0000259" key="4">
    <source>
        <dbReference type="Pfam" id="PF25053"/>
    </source>
</evidence>
<dbReference type="PANTHER" id="PTHR10039">
    <property type="entry name" value="AMELOGENIN"/>
    <property type="match status" value="1"/>
</dbReference>
<dbReference type="InterPro" id="IPR056693">
    <property type="entry name" value="DUF7791"/>
</dbReference>
<comment type="caution">
    <text evidence="5">The sequence shown here is derived from an EMBL/GenBank/DDBJ whole genome shotgun (WGS) entry which is preliminary data.</text>
</comment>
<evidence type="ECO:0000313" key="6">
    <source>
        <dbReference type="Proteomes" id="UP000287972"/>
    </source>
</evidence>
<feature type="domain" description="Nephrocystin 3-like N-terminal" evidence="3">
    <location>
        <begin position="277"/>
        <end position="449"/>
    </location>
</feature>